<sequence>MKRIWSDNEKFRCWLREAQQKNIHITKTATEVEERIKNRKKELDSSNKELNTVKQKLGQERKKLSSFGIVRKMTNQKVKLSMENEVISAIKSFDFQLKLALKITETPNSQSWN</sequence>
<reference evidence="1" key="1">
    <citation type="submission" date="2013-07" db="EMBL/GenBank/DDBJ databases">
        <title>The genome of an arbuscular mycorrhizal fungus provides insights into the evolution of the oldest plant symbiosis.</title>
        <authorList>
            <consortium name="DOE Joint Genome Institute"/>
            <person name="Tisserant E."/>
            <person name="Malbreil M."/>
            <person name="Kuo A."/>
            <person name="Kohler A."/>
            <person name="Symeonidi A."/>
            <person name="Balestrini R."/>
            <person name="Charron P."/>
            <person name="Duensing N."/>
            <person name="Frei-dit-Frey N."/>
            <person name="Gianinazzi-Pearson V."/>
            <person name="Gilbert B."/>
            <person name="Handa Y."/>
            <person name="Hijri M."/>
            <person name="Kaul R."/>
            <person name="Kawaguchi M."/>
            <person name="Krajinski F."/>
            <person name="Lammers P."/>
            <person name="Lapierre D."/>
            <person name="Masclaux F.G."/>
            <person name="Murat C."/>
            <person name="Morin E."/>
            <person name="Ndikumana S."/>
            <person name="Pagni M."/>
            <person name="Petitpierre D."/>
            <person name="Requena N."/>
            <person name="Rosikiewicz P."/>
            <person name="Riley R."/>
            <person name="Saito K."/>
            <person name="San Clemente H."/>
            <person name="Shapiro H."/>
            <person name="van Tuinen D."/>
            <person name="Becard G."/>
            <person name="Bonfante P."/>
            <person name="Paszkowski U."/>
            <person name="Shachar-Hill Y."/>
            <person name="Young J.P."/>
            <person name="Sanders I.R."/>
            <person name="Henrissat B."/>
            <person name="Rensing S.A."/>
            <person name="Grigoriev I.V."/>
            <person name="Corradi N."/>
            <person name="Roux C."/>
            <person name="Martin F."/>
        </authorList>
    </citation>
    <scope>NUCLEOTIDE SEQUENCE</scope>
    <source>
        <strain evidence="1">DAOM 197198</strain>
    </source>
</reference>
<dbReference type="EMBL" id="KI279948">
    <property type="protein sequence ID" value="ESA17678.1"/>
    <property type="molecule type" value="Genomic_DNA"/>
</dbReference>
<evidence type="ECO:0000313" key="1">
    <source>
        <dbReference type="EMBL" id="ESA17678.1"/>
    </source>
</evidence>
<name>U9UGI5_RHIID</name>
<organism evidence="1">
    <name type="scientific">Rhizophagus irregularis (strain DAOM 181602 / DAOM 197198 / MUCL 43194)</name>
    <name type="common">Arbuscular mycorrhizal fungus</name>
    <name type="synonym">Glomus intraradices</name>
    <dbReference type="NCBI Taxonomy" id="747089"/>
    <lineage>
        <taxon>Eukaryota</taxon>
        <taxon>Fungi</taxon>
        <taxon>Fungi incertae sedis</taxon>
        <taxon>Mucoromycota</taxon>
        <taxon>Glomeromycotina</taxon>
        <taxon>Glomeromycetes</taxon>
        <taxon>Glomerales</taxon>
        <taxon>Glomeraceae</taxon>
        <taxon>Rhizophagus</taxon>
    </lineage>
</organism>
<dbReference type="AlphaFoldDB" id="U9UGI5"/>
<accession>U9UGI5</accession>
<proteinExistence type="predicted"/>
<dbReference type="HOGENOM" id="CLU_2134858_0_0_1"/>
<gene>
    <name evidence="1" type="ORF">GLOINDRAFT_93809</name>
</gene>
<protein>
    <submittedName>
        <fullName evidence="1">Uncharacterized protein</fullName>
    </submittedName>
</protein>
<dbReference type="VEuPathDB" id="FungiDB:RhiirFUN_010232"/>